<accession>W6MWV2</accession>
<dbReference type="GO" id="GO:0045893">
    <property type="term" value="P:positive regulation of DNA-templated transcription"/>
    <property type="evidence" value="ECO:0007669"/>
    <property type="project" value="TreeGrafter"/>
</dbReference>
<dbReference type="PANTHER" id="PTHR13224:SF6">
    <property type="entry name" value="MEDIATOR OF RNA POLYMERASE II TRANSCRIPTION SUBUNIT 16"/>
    <property type="match status" value="1"/>
</dbReference>
<dbReference type="PANTHER" id="PTHR13224">
    <property type="entry name" value="THYROID HORMONE RECEPTOR-ASSOCIATED PROTEIN-RELATED"/>
    <property type="match status" value="1"/>
</dbReference>
<evidence type="ECO:0000256" key="1">
    <source>
        <dbReference type="ARBA" id="ARBA00004123"/>
    </source>
</evidence>
<dbReference type="GO" id="GO:0016592">
    <property type="term" value="C:mediator complex"/>
    <property type="evidence" value="ECO:0007669"/>
    <property type="project" value="InterPro"/>
</dbReference>
<dbReference type="OrthoDB" id="4139168at2759"/>
<keyword evidence="4 9" id="KW-0805">Transcription regulation</keyword>
<evidence type="ECO:0000256" key="6">
    <source>
        <dbReference type="ARBA" id="ARBA00023163"/>
    </source>
</evidence>
<evidence type="ECO:0000256" key="7">
    <source>
        <dbReference type="ARBA" id="ARBA00023242"/>
    </source>
</evidence>
<evidence type="ECO:0000313" key="12">
    <source>
        <dbReference type="EMBL" id="CDK27910.1"/>
    </source>
</evidence>
<comment type="function">
    <text evidence="9">Component of the Mediator complex, a coactivator involved in the regulated transcription of nearly all RNA polymerase II-dependent genes. Mediator functions as a bridge to convey information from gene-specific regulatory proteins to the basal RNA polymerase II transcription machinery. Mediator is recruited to promoters by direct interactions with regulatory proteins and serves as a scaffold for the assembly of a functional preinitiation complex with RNA polymerase II and the general transcription factors.</text>
</comment>
<evidence type="ECO:0000259" key="11">
    <source>
        <dbReference type="Pfam" id="PF20719"/>
    </source>
</evidence>
<keyword evidence="7 9" id="KW-0539">Nucleus</keyword>
<dbReference type="InterPro" id="IPR021665">
    <property type="entry name" value="Mediator_Med16_N"/>
</dbReference>
<dbReference type="Pfam" id="PF20719">
    <property type="entry name" value="Med16_C"/>
    <property type="match status" value="1"/>
</dbReference>
<keyword evidence="5 9" id="KW-0010">Activator</keyword>
<dbReference type="Proteomes" id="UP000019384">
    <property type="component" value="Unassembled WGS sequence"/>
</dbReference>
<dbReference type="Pfam" id="PF11635">
    <property type="entry name" value="Med16_N"/>
    <property type="match status" value="1"/>
</dbReference>
<comment type="similarity">
    <text evidence="2 9">Belongs to the Mediator complex subunit 16 family.</text>
</comment>
<sequence>MVVLSSDVLMRRFYEKKYSSRISWSKNGFIAYPAQGDDRSQKLFLTYLECIDGRTWQLAPAKQFDVFSSSEEQPSQTPTAGGVVAVTSNSTKNTEITLVSWGPIATDLAVSDSAGNMVILVSGVRKNDLTQFGVQHPFTMSSLNELEIVYTDFPSKKLQPDVTASTQNEVIGFKWLNSDKPIIANTPAVRVETTHDTPVSSGAAAPLGAAHNDSAGHAYSYGVHQYKPHGAMHPLPSKQACVGVRKNGEFCLWHQGEHGLDYHRVSTFLDPHETDYFSLCEIGLQRDGSIVVVGFSPLSQCIRIYSVSIQWGYFVNAAIQQQKNQAYNTPDDQKVPPKLAVKRLFKRNISTVFPHKLVPGSKSSTENLGIDLQQLVHIYLVPPSFNSNTELEVFLGFENISSSKSHSTLLRFQLTEKEASNLHSAFITMGERRGVVPPAPMSANGLETKKSGSFSASSPTGSEAKTFDLVYKQSLRFNESILGFTSLNLDMLIAITFANGEVKMFNRSPLKQINNMYADPKLQSSNTALLPSSISSLFDAGFEFPKLDFRPRAMCISPNLCCFVALSRSSNKLYLECLEGKAFNADTKPRPGLLLSIAASCALRHSSACFTSTSTEDLVATIQQELVRAAKSVSKEYSQALLVSILQESHRAINFSLDFSKEQVDRLLGSPPLQRLLNLQLALGTTFDWQRTKSGKVAWALLNLRLCAFGMMITLRSVYHHMNKLSKRGSSVDLYNDAKWRSENVLSSLGVIRWCMDYILYLNQQIVELCQVFKDVDQTPTSPDPLEALKSYVALPLILGKVPRSLLLYSMATMKRLNDFVQKCIEKIESSNGAPSVGVSANSIKSVEDALFFAPTTSTQANKNNKSFAIDPLNTPTALPTVEAFYRLREILNNSPVPLDGFEKFLTEADTALRNLRIDKSTSLAIEQQLVCQGHVPKPFVEPIKKLLSVYSQSLLNEVDHVELYFYNFDWLMLDSPDQTTISTEDPVVLSITNETLANEGYATLFKPISPSGDMVDSLRKTICYPPGDPNITSAPVVERKCVRCGAVSSLMETTHLSNVGISLWSLAFQRNCLCGSFWVNI</sequence>
<feature type="domain" description="Mediator complex subunit 16 C-terminal" evidence="11">
    <location>
        <begin position="952"/>
        <end position="1081"/>
    </location>
</feature>
<protein>
    <recommendedName>
        <fullName evidence="3 9">Mediator of RNA polymerase II transcription subunit 16</fullName>
    </recommendedName>
    <alternativeName>
        <fullName evidence="8 9">Mediator complex subunit 16</fullName>
    </alternativeName>
</protein>
<dbReference type="InterPro" id="IPR048339">
    <property type="entry name" value="Mediator_Med16_C"/>
</dbReference>
<dbReference type="AlphaFoldDB" id="W6MWV2"/>
<evidence type="ECO:0000256" key="8">
    <source>
        <dbReference type="ARBA" id="ARBA00032015"/>
    </source>
</evidence>
<dbReference type="EMBL" id="HG793128">
    <property type="protein sequence ID" value="CDK27910.1"/>
    <property type="molecule type" value="Genomic_DNA"/>
</dbReference>
<evidence type="ECO:0000256" key="4">
    <source>
        <dbReference type="ARBA" id="ARBA00023015"/>
    </source>
</evidence>
<evidence type="ECO:0000256" key="9">
    <source>
        <dbReference type="RuleBase" id="RU364149"/>
    </source>
</evidence>
<evidence type="ECO:0000313" key="13">
    <source>
        <dbReference type="Proteomes" id="UP000019384"/>
    </source>
</evidence>
<organism evidence="12 13">
    <name type="scientific">Kuraishia capsulata CBS 1993</name>
    <dbReference type="NCBI Taxonomy" id="1382522"/>
    <lineage>
        <taxon>Eukaryota</taxon>
        <taxon>Fungi</taxon>
        <taxon>Dikarya</taxon>
        <taxon>Ascomycota</taxon>
        <taxon>Saccharomycotina</taxon>
        <taxon>Pichiomycetes</taxon>
        <taxon>Pichiales</taxon>
        <taxon>Pichiaceae</taxon>
        <taxon>Kuraishia</taxon>
    </lineage>
</organism>
<reference evidence="12" key="1">
    <citation type="submission" date="2013-12" db="EMBL/GenBank/DDBJ databases">
        <authorList>
            <person name="Genoscope - CEA"/>
        </authorList>
    </citation>
    <scope>NUCLEOTIDE SEQUENCE</scope>
    <source>
        <strain evidence="12">CBS 1993</strain>
    </source>
</reference>
<evidence type="ECO:0000256" key="2">
    <source>
        <dbReference type="ARBA" id="ARBA00006543"/>
    </source>
</evidence>
<dbReference type="InterPro" id="IPR048338">
    <property type="entry name" value="Mediator_Med16"/>
</dbReference>
<evidence type="ECO:0000256" key="3">
    <source>
        <dbReference type="ARBA" id="ARBA00019614"/>
    </source>
</evidence>
<comment type="subunit">
    <text evidence="9">Component of the Mediator complex.</text>
</comment>
<dbReference type="STRING" id="1382522.W6MWV2"/>
<feature type="domain" description="Mediator complex subunit Med16 N-terminal" evidence="10">
    <location>
        <begin position="167"/>
        <end position="546"/>
    </location>
</feature>
<reference evidence="12" key="2">
    <citation type="submission" date="2014-02" db="EMBL/GenBank/DDBJ databases">
        <title>Complete DNA sequence of /Kuraishia capsulata/ illustrates novel genomic features among budding yeasts (/Saccharomycotina/).</title>
        <authorList>
            <person name="Morales L."/>
            <person name="Noel B."/>
            <person name="Porcel B."/>
            <person name="Marcet-Houben M."/>
            <person name="Hullo M-F."/>
            <person name="Sacerdot C."/>
            <person name="Tekaia F."/>
            <person name="Leh-Louis V."/>
            <person name="Despons L."/>
            <person name="Khanna V."/>
            <person name="Aury J-M."/>
            <person name="Barbe V."/>
            <person name="Couloux A."/>
            <person name="Labadie K."/>
            <person name="Pelletier E."/>
            <person name="Souciet J-L."/>
            <person name="Boekhout T."/>
            <person name="Gabaldon T."/>
            <person name="Wincker P."/>
            <person name="Dujon B."/>
        </authorList>
    </citation>
    <scope>NUCLEOTIDE SEQUENCE</scope>
    <source>
        <strain evidence="12">CBS 1993</strain>
    </source>
</reference>
<evidence type="ECO:0000259" key="10">
    <source>
        <dbReference type="Pfam" id="PF11635"/>
    </source>
</evidence>
<keyword evidence="13" id="KW-1185">Reference proteome</keyword>
<proteinExistence type="inferred from homology"/>
<dbReference type="HOGENOM" id="CLU_013428_0_0_1"/>
<name>W6MWV2_9ASCO</name>
<evidence type="ECO:0000256" key="5">
    <source>
        <dbReference type="ARBA" id="ARBA00023159"/>
    </source>
</evidence>
<keyword evidence="6 9" id="KW-0804">Transcription</keyword>
<comment type="subcellular location">
    <subcellularLocation>
        <location evidence="1 9">Nucleus</location>
    </subcellularLocation>
</comment>
<gene>
    <name evidence="9" type="primary">MED16</name>
    <name evidence="12" type="ORF">KUCA_T00003890001</name>
</gene>